<dbReference type="EMBL" id="JAZDUA010000103">
    <property type="protein sequence ID" value="KAK7867991.1"/>
    <property type="molecule type" value="Genomic_DNA"/>
</dbReference>
<feature type="signal peptide" evidence="1">
    <location>
        <begin position="1"/>
        <end position="16"/>
    </location>
</feature>
<organism evidence="2 3">
    <name type="scientific">Gryllus longicercus</name>
    <dbReference type="NCBI Taxonomy" id="2509291"/>
    <lineage>
        <taxon>Eukaryota</taxon>
        <taxon>Metazoa</taxon>
        <taxon>Ecdysozoa</taxon>
        <taxon>Arthropoda</taxon>
        <taxon>Hexapoda</taxon>
        <taxon>Insecta</taxon>
        <taxon>Pterygota</taxon>
        <taxon>Neoptera</taxon>
        <taxon>Polyneoptera</taxon>
        <taxon>Orthoptera</taxon>
        <taxon>Ensifera</taxon>
        <taxon>Gryllidea</taxon>
        <taxon>Grylloidea</taxon>
        <taxon>Gryllidae</taxon>
        <taxon>Gryllinae</taxon>
        <taxon>Gryllus</taxon>
    </lineage>
</organism>
<proteinExistence type="predicted"/>
<keyword evidence="3" id="KW-1185">Reference proteome</keyword>
<evidence type="ECO:0000313" key="2">
    <source>
        <dbReference type="EMBL" id="KAK7867991.1"/>
    </source>
</evidence>
<dbReference type="AlphaFoldDB" id="A0AAN9Z8B9"/>
<sequence length="76" mass="7271">MFKLFVFLALVACAVAAPGLVGAPVAYAGVPVAAPAVAAYAAPAAIAAPVAYGAYGAAPLAYAAPYGVGLRTAIYG</sequence>
<protein>
    <recommendedName>
        <fullName evidence="4">Neuropeptide-like 4</fullName>
    </recommendedName>
</protein>
<reference evidence="2 3" key="1">
    <citation type="submission" date="2024-03" db="EMBL/GenBank/DDBJ databases">
        <title>The genome assembly and annotation of the cricket Gryllus longicercus Weissman &amp; Gray.</title>
        <authorList>
            <person name="Szrajer S."/>
            <person name="Gray D."/>
            <person name="Ylla G."/>
        </authorList>
    </citation>
    <scope>NUCLEOTIDE SEQUENCE [LARGE SCALE GENOMIC DNA]</scope>
    <source>
        <strain evidence="2">DAG 2021-001</strain>
        <tissue evidence="2">Whole body minus gut</tissue>
    </source>
</reference>
<gene>
    <name evidence="2" type="ORF">R5R35_014773</name>
</gene>
<feature type="chain" id="PRO_5042995085" description="Neuropeptide-like 4" evidence="1">
    <location>
        <begin position="17"/>
        <end position="76"/>
    </location>
</feature>
<name>A0AAN9Z8B9_9ORTH</name>
<accession>A0AAN9Z8B9</accession>
<evidence type="ECO:0008006" key="4">
    <source>
        <dbReference type="Google" id="ProtNLM"/>
    </source>
</evidence>
<keyword evidence="1" id="KW-0732">Signal</keyword>
<comment type="caution">
    <text evidence="2">The sequence shown here is derived from an EMBL/GenBank/DDBJ whole genome shotgun (WGS) entry which is preliminary data.</text>
</comment>
<dbReference type="Proteomes" id="UP001378592">
    <property type="component" value="Unassembled WGS sequence"/>
</dbReference>
<evidence type="ECO:0000313" key="3">
    <source>
        <dbReference type="Proteomes" id="UP001378592"/>
    </source>
</evidence>
<evidence type="ECO:0000256" key="1">
    <source>
        <dbReference type="SAM" id="SignalP"/>
    </source>
</evidence>